<keyword evidence="1" id="KW-0812">Transmembrane</keyword>
<reference evidence="2 3" key="1">
    <citation type="submission" date="2018-07" db="EMBL/GenBank/DDBJ databases">
        <authorList>
            <person name="Michaels M.J."/>
            <person name="Wallen J.R."/>
            <person name="Eckardt M.A."/>
            <person name="Gainey M.D."/>
            <person name="Garlena R.A."/>
            <person name="Russell D.A."/>
            <person name="Pope W.H."/>
            <person name="Jacobs-Sera D."/>
            <person name="Hatfull G.F."/>
        </authorList>
    </citation>
    <scope>NUCLEOTIDE SEQUENCE [LARGE SCALE GENOMIC DNA]</scope>
</reference>
<organism evidence="2 3">
    <name type="scientific">Mycobacterium phage Rando14</name>
    <dbReference type="NCBI Taxonomy" id="2301556"/>
    <lineage>
        <taxon>Viruses</taxon>
        <taxon>Duplodnaviria</taxon>
        <taxon>Heunggongvirae</taxon>
        <taxon>Uroviricota</taxon>
        <taxon>Caudoviricetes</taxon>
        <taxon>Weiservirinae</taxon>
        <taxon>Kratiovirus</taxon>
        <taxon>Kratiovirus rando14</taxon>
    </lineage>
</organism>
<sequence>MTAEEVTQGAMIVALCGSPVLATAVGVLVARRRDNFKALTDMLVKRVGDLEARVDTVESKLDAEQAAHDHTRTLLVRSEAALAAARAFIRSMMRWATGDRGEPMPVPTGEVLGE</sequence>
<evidence type="ECO:0000313" key="2">
    <source>
        <dbReference type="EMBL" id="AXQ53053.1"/>
    </source>
</evidence>
<evidence type="ECO:0000256" key="1">
    <source>
        <dbReference type="SAM" id="Phobius"/>
    </source>
</evidence>
<gene>
    <name evidence="2" type="primary">33</name>
    <name evidence="2" type="ORF">SEA_RANDO14_33</name>
</gene>
<keyword evidence="3" id="KW-1185">Reference proteome</keyword>
<dbReference type="EMBL" id="MH697592">
    <property type="protein sequence ID" value="AXQ53053.1"/>
    <property type="molecule type" value="Genomic_DNA"/>
</dbReference>
<dbReference type="GeneID" id="60322357"/>
<proteinExistence type="predicted"/>
<name>A0A385D3T8_9CAUD</name>
<keyword evidence="1" id="KW-0472">Membrane</keyword>
<dbReference type="RefSeq" id="YP_009950931.1">
    <property type="nucleotide sequence ID" value="NC_051596.1"/>
</dbReference>
<dbReference type="Proteomes" id="UP000263691">
    <property type="component" value="Genome"/>
</dbReference>
<accession>A0A385D3T8</accession>
<protein>
    <submittedName>
        <fullName evidence="2">Uncharacterized protein</fullName>
    </submittedName>
</protein>
<dbReference type="KEGG" id="vg:60322357"/>
<keyword evidence="1" id="KW-1133">Transmembrane helix</keyword>
<evidence type="ECO:0000313" key="3">
    <source>
        <dbReference type="Proteomes" id="UP000263691"/>
    </source>
</evidence>
<feature type="transmembrane region" description="Helical" evidence="1">
    <location>
        <begin position="6"/>
        <end position="30"/>
    </location>
</feature>